<keyword evidence="7" id="KW-0804">Transcription</keyword>
<evidence type="ECO:0000256" key="1">
    <source>
        <dbReference type="ARBA" id="ARBA00004123"/>
    </source>
</evidence>
<feature type="region of interest" description="Disordered" evidence="10">
    <location>
        <begin position="165"/>
        <end position="211"/>
    </location>
</feature>
<dbReference type="SMART" id="SM00355">
    <property type="entry name" value="ZnF_C2H2"/>
    <property type="match status" value="2"/>
</dbReference>
<organism evidence="12 13">
    <name type="scientific">Debaryomyces hansenii (strain ATCC 36239 / CBS 767 / BCRC 21394 / JCM 1990 / NBRC 0083 / IGC 2968)</name>
    <name type="common">Yeast</name>
    <name type="synonym">Torulaspora hansenii</name>
    <dbReference type="NCBI Taxonomy" id="284592"/>
    <lineage>
        <taxon>Eukaryota</taxon>
        <taxon>Fungi</taxon>
        <taxon>Dikarya</taxon>
        <taxon>Ascomycota</taxon>
        <taxon>Saccharomycotina</taxon>
        <taxon>Pichiomycetes</taxon>
        <taxon>Debaryomycetaceae</taxon>
        <taxon>Debaryomyces</taxon>
    </lineage>
</organism>
<dbReference type="PANTHER" id="PTHR14003">
    <property type="entry name" value="TRANSCRIPTIONAL REPRESSOR PROTEIN YY"/>
    <property type="match status" value="1"/>
</dbReference>
<dbReference type="VEuPathDB" id="FungiDB:DEHA2E03850g"/>
<dbReference type="GO" id="GO:0005634">
    <property type="term" value="C:nucleus"/>
    <property type="evidence" value="ECO:0007669"/>
    <property type="project" value="UniProtKB-SubCell"/>
</dbReference>
<feature type="domain" description="C2H2-type" evidence="11">
    <location>
        <begin position="551"/>
        <end position="578"/>
    </location>
</feature>
<keyword evidence="13" id="KW-1185">Reference proteome</keyword>
<dbReference type="OMA" id="KFVRQHD"/>
<evidence type="ECO:0000259" key="11">
    <source>
        <dbReference type="PROSITE" id="PS50157"/>
    </source>
</evidence>
<dbReference type="GO" id="GO:0000785">
    <property type="term" value="C:chromatin"/>
    <property type="evidence" value="ECO:0007669"/>
    <property type="project" value="TreeGrafter"/>
</dbReference>
<evidence type="ECO:0000313" key="13">
    <source>
        <dbReference type="Proteomes" id="UP000000599"/>
    </source>
</evidence>
<dbReference type="RefSeq" id="XP_002770407.1">
    <property type="nucleotide sequence ID" value="XM_002770361.1"/>
</dbReference>
<dbReference type="KEGG" id="dha:DEHA2E03850g"/>
<keyword evidence="8" id="KW-0539">Nucleus</keyword>
<keyword evidence="3" id="KW-0677">Repeat</keyword>
<feature type="domain" description="C2H2-type" evidence="11">
    <location>
        <begin position="577"/>
        <end position="617"/>
    </location>
</feature>
<feature type="region of interest" description="Disordered" evidence="10">
    <location>
        <begin position="320"/>
        <end position="394"/>
    </location>
</feature>
<dbReference type="GO" id="GO:0000978">
    <property type="term" value="F:RNA polymerase II cis-regulatory region sequence-specific DNA binding"/>
    <property type="evidence" value="ECO:0007669"/>
    <property type="project" value="TreeGrafter"/>
</dbReference>
<evidence type="ECO:0000256" key="4">
    <source>
        <dbReference type="ARBA" id="ARBA00022771"/>
    </source>
</evidence>
<dbReference type="PROSITE" id="PS00028">
    <property type="entry name" value="ZINC_FINGER_C2H2_1"/>
    <property type="match status" value="2"/>
</dbReference>
<sequence length="652" mass="73389">MEPFSNWEEVATSNPSNRVPLPHEDFDQYFTGYAEVDNMFNETLTCLQDLDVPSGFVNQDLKQQQDLQNGSGHQVKHSRGMSGTAIFGFAEHNRELSISGLTGDLYKAAKPSMDMGKSISPGQLVNSLNGQTEQVGLPSVALDFNFHGEIQKPLHFAEEEEYEYEHAKTNKKDSKQDYIVTNKNPKSYKFPPSPNSPPSKEPEPAVDPKQFKSVNQYSVKYLQELNKFNDRSSPKPKQVTYADDIGPLLEKGAESVPIVYSNPPTGEYTNLPASQQSTPFNNHTVYKYIPIPTQNPTLFPNSTQDQRKLDQKEFPLNIKNNLNAYLPPPSTPGLTNGSPDWNSSPEPQSPSPSRAVLNSYQNNSRFSSPIRPQMRNGRNDFYTPQFFSDDNGNLTNNNTLKNNVPSEQSSSPVFHQTLNSSPIKFYTSPLRNAPPNEDDTMDANATITQLTPLKSQTPMTPSKNRVTLEWSPIISPNAKSSKDVKKALKESSPKRRVKKTSLLPPGELDQYWDGPDEHKVFTCTYKNCGKKFTRRYNVRSHIQTHLSDRPFACSYCPKKFVRQHDLNRHVKGHLEARYCKCSCGKEFTRLDALRKHRARNICVGGLASHENHCVTKPPRKDKVEILDGMTSERLSEDIQAILPTTESSSSPD</sequence>
<keyword evidence="6" id="KW-0805">Transcription regulation</keyword>
<feature type="compositionally biased region" description="Polar residues" evidence="10">
    <location>
        <begin position="332"/>
        <end position="342"/>
    </location>
</feature>
<feature type="compositionally biased region" description="Basic and acidic residues" evidence="10">
    <location>
        <begin position="165"/>
        <end position="176"/>
    </location>
</feature>
<evidence type="ECO:0000256" key="8">
    <source>
        <dbReference type="ARBA" id="ARBA00023242"/>
    </source>
</evidence>
<accession>B5RTU1</accession>
<dbReference type="Gene3D" id="3.30.160.60">
    <property type="entry name" value="Classic Zinc Finger"/>
    <property type="match status" value="2"/>
</dbReference>
<dbReference type="PROSITE" id="PS50157">
    <property type="entry name" value="ZINC_FINGER_C2H2_2"/>
    <property type="match status" value="3"/>
</dbReference>
<feature type="domain" description="C2H2-type" evidence="11">
    <location>
        <begin position="521"/>
        <end position="550"/>
    </location>
</feature>
<gene>
    <name evidence="12" type="ordered locus">DEHA2E03850g</name>
</gene>
<keyword evidence="4 9" id="KW-0863">Zinc-finger</keyword>
<proteinExistence type="predicted"/>
<evidence type="ECO:0000256" key="10">
    <source>
        <dbReference type="SAM" id="MobiDB-lite"/>
    </source>
</evidence>
<dbReference type="InterPro" id="IPR036236">
    <property type="entry name" value="Znf_C2H2_sf"/>
</dbReference>
<protein>
    <submittedName>
        <fullName evidence="12">DEHA2E03850p</fullName>
    </submittedName>
</protein>
<dbReference type="GeneID" id="8998650"/>
<dbReference type="AlphaFoldDB" id="B5RTU1"/>
<evidence type="ECO:0000313" key="12">
    <source>
        <dbReference type="EMBL" id="CAR65753.1"/>
    </source>
</evidence>
<dbReference type="FunCoup" id="B5RTU1">
    <property type="interactions" value="852"/>
</dbReference>
<comment type="subcellular location">
    <subcellularLocation>
        <location evidence="1">Nucleus</location>
    </subcellularLocation>
</comment>
<dbReference type="GO" id="GO:0005667">
    <property type="term" value="C:transcription regulator complex"/>
    <property type="evidence" value="ECO:0007669"/>
    <property type="project" value="TreeGrafter"/>
</dbReference>
<dbReference type="PANTHER" id="PTHR14003:SF19">
    <property type="entry name" value="YY2 TRANSCRIPTION FACTOR"/>
    <property type="match status" value="1"/>
</dbReference>
<dbReference type="SUPFAM" id="SSF57667">
    <property type="entry name" value="beta-beta-alpha zinc fingers"/>
    <property type="match status" value="1"/>
</dbReference>
<dbReference type="Pfam" id="PF00096">
    <property type="entry name" value="zf-C2H2"/>
    <property type="match status" value="2"/>
</dbReference>
<evidence type="ECO:0000256" key="6">
    <source>
        <dbReference type="ARBA" id="ARBA00023015"/>
    </source>
</evidence>
<dbReference type="GO" id="GO:0000981">
    <property type="term" value="F:DNA-binding transcription factor activity, RNA polymerase II-specific"/>
    <property type="evidence" value="ECO:0007669"/>
    <property type="project" value="TreeGrafter"/>
</dbReference>
<keyword evidence="5" id="KW-0862">Zinc</keyword>
<dbReference type="InParanoid" id="B5RTU1"/>
<dbReference type="eggNOG" id="KOG1721">
    <property type="taxonomic scope" value="Eukaryota"/>
</dbReference>
<name>B5RTU1_DEBHA</name>
<feature type="region of interest" description="Disordered" evidence="10">
    <location>
        <begin position="477"/>
        <end position="498"/>
    </location>
</feature>
<dbReference type="InterPro" id="IPR013087">
    <property type="entry name" value="Znf_C2H2_type"/>
</dbReference>
<feature type="compositionally biased region" description="Polar residues" evidence="10">
    <location>
        <begin position="356"/>
        <end position="367"/>
    </location>
</feature>
<keyword evidence="2" id="KW-0479">Metal-binding</keyword>
<dbReference type="STRING" id="284592.B5RTU1"/>
<dbReference type="FunFam" id="3.30.160.60:FF:001752">
    <property type="entry name" value="Transcriptional factor SWI5"/>
    <property type="match status" value="1"/>
</dbReference>
<evidence type="ECO:0000256" key="5">
    <source>
        <dbReference type="ARBA" id="ARBA00022833"/>
    </source>
</evidence>
<dbReference type="GO" id="GO:0045944">
    <property type="term" value="P:positive regulation of transcription by RNA polymerase II"/>
    <property type="evidence" value="ECO:0007669"/>
    <property type="project" value="UniProtKB-ARBA"/>
</dbReference>
<dbReference type="HOGENOM" id="CLU_022817_0_0_1"/>
<dbReference type="Proteomes" id="UP000000599">
    <property type="component" value="Chromosome E"/>
</dbReference>
<evidence type="ECO:0000256" key="2">
    <source>
        <dbReference type="ARBA" id="ARBA00022723"/>
    </source>
</evidence>
<evidence type="ECO:0000256" key="3">
    <source>
        <dbReference type="ARBA" id="ARBA00022737"/>
    </source>
</evidence>
<reference evidence="12 13" key="1">
    <citation type="journal article" date="2004" name="Nature">
        <title>Genome evolution in yeasts.</title>
        <authorList>
            <consortium name="Genolevures"/>
            <person name="Dujon B."/>
            <person name="Sherman D."/>
            <person name="Fischer G."/>
            <person name="Durrens P."/>
            <person name="Casaregola S."/>
            <person name="Lafontaine I."/>
            <person name="de Montigny J."/>
            <person name="Marck C."/>
            <person name="Neuveglise C."/>
            <person name="Talla E."/>
            <person name="Goffard N."/>
            <person name="Frangeul L."/>
            <person name="Aigle M."/>
            <person name="Anthouard V."/>
            <person name="Babour A."/>
            <person name="Barbe V."/>
            <person name="Barnay S."/>
            <person name="Blanchin S."/>
            <person name="Beckerich J.M."/>
            <person name="Beyne E."/>
            <person name="Bleykasten C."/>
            <person name="Boisrame A."/>
            <person name="Boyer J."/>
            <person name="Cattolico L."/>
            <person name="Confanioleri F."/>
            <person name="de Daruvar A."/>
            <person name="Despons L."/>
            <person name="Fabre E."/>
            <person name="Fairhead C."/>
            <person name="Ferry-Dumazet H."/>
            <person name="Groppi A."/>
            <person name="Hantraye F."/>
            <person name="Hennequin C."/>
            <person name="Jauniaux N."/>
            <person name="Joyet P."/>
            <person name="Kachouri R."/>
            <person name="Kerrest A."/>
            <person name="Koszul R."/>
            <person name="Lemaire M."/>
            <person name="Lesur I."/>
            <person name="Ma L."/>
            <person name="Muller H."/>
            <person name="Nicaud J.M."/>
            <person name="Nikolski M."/>
            <person name="Oztas S."/>
            <person name="Ozier-Kalogeropoulos O."/>
            <person name="Pellenz S."/>
            <person name="Potier S."/>
            <person name="Richard G.F."/>
            <person name="Straub M.L."/>
            <person name="Suleau A."/>
            <person name="Swennene D."/>
            <person name="Tekaia F."/>
            <person name="Wesolowski-Louvel M."/>
            <person name="Westhof E."/>
            <person name="Wirth B."/>
            <person name="Zeniou-Meyer M."/>
            <person name="Zivanovic I."/>
            <person name="Bolotin-Fukuhara M."/>
            <person name="Thierry A."/>
            <person name="Bouchier C."/>
            <person name="Caudron B."/>
            <person name="Scarpelli C."/>
            <person name="Gaillardin C."/>
            <person name="Weissenbach J."/>
            <person name="Wincker P."/>
            <person name="Souciet J.L."/>
        </authorList>
    </citation>
    <scope>NUCLEOTIDE SEQUENCE [LARGE SCALE GENOMIC DNA]</scope>
    <source>
        <strain evidence="13">ATCC 36239 / CBS 767 / BCRC 21394 / JCM 1990 / NBRC 0083 / IGC 2968</strain>
    </source>
</reference>
<dbReference type="EMBL" id="CR382137">
    <property type="protein sequence ID" value="CAR65753.1"/>
    <property type="molecule type" value="Genomic_DNA"/>
</dbReference>
<dbReference type="OrthoDB" id="3437960at2759"/>
<feature type="compositionally biased region" description="Basic and acidic residues" evidence="10">
    <location>
        <begin position="480"/>
        <end position="493"/>
    </location>
</feature>
<feature type="region of interest" description="Disordered" evidence="10">
    <location>
        <begin position="1"/>
        <end position="21"/>
    </location>
</feature>
<evidence type="ECO:0000256" key="9">
    <source>
        <dbReference type="PROSITE-ProRule" id="PRU00042"/>
    </source>
</evidence>
<evidence type="ECO:0000256" key="7">
    <source>
        <dbReference type="ARBA" id="ARBA00023163"/>
    </source>
</evidence>
<dbReference type="GO" id="GO:0008270">
    <property type="term" value="F:zinc ion binding"/>
    <property type="evidence" value="ECO:0007669"/>
    <property type="project" value="UniProtKB-KW"/>
</dbReference>